<gene>
    <name evidence="1" type="ORF">MNBD_PLANCTO03-2004</name>
</gene>
<dbReference type="InterPro" id="IPR052341">
    <property type="entry name" value="LOG_family_nucleotidases"/>
</dbReference>
<name>A0A3B1DXI7_9ZZZZ</name>
<dbReference type="SUPFAM" id="SSF102405">
    <property type="entry name" value="MCP/YpsA-like"/>
    <property type="match status" value="1"/>
</dbReference>
<protein>
    <submittedName>
        <fullName evidence="1">Decarboxylase family protein</fullName>
    </submittedName>
</protein>
<dbReference type="AlphaFoldDB" id="A0A3B1DXI7"/>
<dbReference type="Pfam" id="PF03641">
    <property type="entry name" value="Lysine_decarbox"/>
    <property type="match status" value="1"/>
</dbReference>
<dbReference type="InterPro" id="IPR031100">
    <property type="entry name" value="LOG_fam"/>
</dbReference>
<dbReference type="Gene3D" id="3.40.50.450">
    <property type="match status" value="1"/>
</dbReference>
<evidence type="ECO:0000313" key="1">
    <source>
        <dbReference type="EMBL" id="VAX40898.1"/>
    </source>
</evidence>
<dbReference type="PANTHER" id="PTHR43393">
    <property type="entry name" value="CYTOKININ RIBOSIDE 5'-MONOPHOSPHATE PHOSPHORIBOHYDROLASE"/>
    <property type="match status" value="1"/>
</dbReference>
<sequence length="303" mass="34281">PDGRDTGELKLMSTVIKELRYAFRVFAEYAEPMKCTIFGSARTPEGHPDYDAAVEFGRIIAEAGWMVITGAGDGIMKAGHVGPGRDASFGVAIRLPFETTANEIIAGDEKLIHFRYFFTRKLMFLFHADAVVLFPGGFGTMDEAFETLTLIQTGKAAMMPIVMVEGINKPGIRSYWQHFDSFVRDTLLERGMVGIEDLNLYYIAPTPEDAARHIEQFYRNYHSSRYVRDELVIRVKHELRDEDVASLHEEFGVLVKKGEIHKSGPLKGEETNLDLPRIVLTHTRYKFGLVRAMIDRINTFDPV</sequence>
<accession>A0A3B1DXI7</accession>
<dbReference type="EMBL" id="UOGK01000464">
    <property type="protein sequence ID" value="VAX40898.1"/>
    <property type="molecule type" value="Genomic_DNA"/>
</dbReference>
<dbReference type="PANTHER" id="PTHR43393:SF2">
    <property type="entry name" value="CYTOKININ RIBOSIDE 5'-MONOPHOSPHATE PHOSPHORIBOHYDROLASE"/>
    <property type="match status" value="1"/>
</dbReference>
<organism evidence="1">
    <name type="scientific">hydrothermal vent metagenome</name>
    <dbReference type="NCBI Taxonomy" id="652676"/>
    <lineage>
        <taxon>unclassified sequences</taxon>
        <taxon>metagenomes</taxon>
        <taxon>ecological metagenomes</taxon>
    </lineage>
</organism>
<dbReference type="GO" id="GO:0005829">
    <property type="term" value="C:cytosol"/>
    <property type="evidence" value="ECO:0007669"/>
    <property type="project" value="TreeGrafter"/>
</dbReference>
<proteinExistence type="predicted"/>
<feature type="non-terminal residue" evidence="1">
    <location>
        <position position="1"/>
    </location>
</feature>
<reference evidence="1" key="1">
    <citation type="submission" date="2018-06" db="EMBL/GenBank/DDBJ databases">
        <authorList>
            <person name="Zhirakovskaya E."/>
        </authorList>
    </citation>
    <scope>NUCLEOTIDE SEQUENCE</scope>
</reference>